<feature type="signal peptide" evidence="2">
    <location>
        <begin position="1"/>
        <end position="20"/>
    </location>
</feature>
<evidence type="ECO:0000256" key="1">
    <source>
        <dbReference type="SAM" id="Phobius"/>
    </source>
</evidence>
<sequence>MLFFMIMELVALMACMSLSAREPFMLGVALVSCSLMVCVILCKVSSSILSMLVFMSYVGGLMILFLYVLSVHPNQVHELSFSFFFFLFFSLVLSMVGLIWYFEVFLSCPSLVHFDFVGMKSFYRLYLFMACLLLFALLVVCYLCVKKRCPLRSL</sequence>
<feature type="chain" id="PRO_5017079160" evidence="2">
    <location>
        <begin position="21"/>
        <end position="154"/>
    </location>
</feature>
<feature type="transmembrane region" description="Helical" evidence="1">
    <location>
        <begin position="48"/>
        <end position="69"/>
    </location>
</feature>
<feature type="transmembrane region" description="Helical" evidence="1">
    <location>
        <begin position="122"/>
        <end position="145"/>
    </location>
</feature>
<feature type="transmembrane region" description="Helical" evidence="1">
    <location>
        <begin position="81"/>
        <end position="102"/>
    </location>
</feature>
<organism evidence="3">
    <name type="scientific">Perumytilus purpuratus</name>
    <name type="common">Mussel</name>
    <name type="synonym">Brachidontes purpuratus</name>
    <dbReference type="NCBI Taxonomy" id="390823"/>
    <lineage>
        <taxon>Eukaryota</taxon>
        <taxon>Metazoa</taxon>
        <taxon>Spiralia</taxon>
        <taxon>Lophotrochozoa</taxon>
        <taxon>Mollusca</taxon>
        <taxon>Bivalvia</taxon>
        <taxon>Autobranchia</taxon>
        <taxon>Pteriomorphia</taxon>
        <taxon>Mytilida</taxon>
        <taxon>Mytiloidea</taxon>
        <taxon>Mytilidae</taxon>
        <taxon>Brachidontinae</taxon>
        <taxon>Perumytilus</taxon>
    </lineage>
</organism>
<proteinExistence type="predicted"/>
<accession>A0A346KL06</accession>
<gene>
    <name evidence="3" type="primary">ND6</name>
</gene>
<reference evidence="3" key="1">
    <citation type="journal article" date="2018" name="PeerJ">
        <title>Mitogenomics of Perumytilus purpuratus (Bivalvia: Mytilidae) and its implications for doubly uniparental inheritance of mitochondria.</title>
        <authorList>
            <person name="Smietanka B."/>
            <person name="Lubosny M."/>
            <person name="Przylucka A."/>
            <person name="Gerard K."/>
            <person name="Burzynski A."/>
        </authorList>
    </citation>
    <scope>NUCLEOTIDE SEQUENCE</scope>
    <source>
        <strain evidence="3">M-south</strain>
    </source>
</reference>
<keyword evidence="2" id="KW-0732">Signal</keyword>
<name>A0A346KL06_PERPP</name>
<keyword evidence="1" id="KW-1133">Transmembrane helix</keyword>
<protein>
    <submittedName>
        <fullName evidence="3">NADH dehydrogenase subunit 6</fullName>
    </submittedName>
</protein>
<evidence type="ECO:0000256" key="2">
    <source>
        <dbReference type="SAM" id="SignalP"/>
    </source>
</evidence>
<dbReference type="EMBL" id="MH330331">
    <property type="protein sequence ID" value="AXP84524.1"/>
    <property type="molecule type" value="Genomic_DNA"/>
</dbReference>
<keyword evidence="1" id="KW-0472">Membrane</keyword>
<keyword evidence="1" id="KW-0812">Transmembrane</keyword>
<evidence type="ECO:0000313" key="3">
    <source>
        <dbReference type="EMBL" id="AXP84524.1"/>
    </source>
</evidence>
<keyword evidence="3" id="KW-0496">Mitochondrion</keyword>
<dbReference type="AlphaFoldDB" id="A0A346KL06"/>
<geneLocation type="mitochondrion" evidence="3"/>